<protein>
    <submittedName>
        <fullName evidence="1">Uncharacterized protein</fullName>
    </submittedName>
</protein>
<evidence type="ECO:0000313" key="1">
    <source>
        <dbReference type="EMBL" id="HIW71622.1"/>
    </source>
</evidence>
<dbReference type="GO" id="GO:0006355">
    <property type="term" value="P:regulation of DNA-templated transcription"/>
    <property type="evidence" value="ECO:0007669"/>
    <property type="project" value="InterPro"/>
</dbReference>
<dbReference type="EMBL" id="DXGJ01000025">
    <property type="protein sequence ID" value="HIW71622.1"/>
    <property type="molecule type" value="Genomic_DNA"/>
</dbReference>
<organism evidence="1 2">
    <name type="scientific">Candidatus Levilactobacillus faecigallinarum</name>
    <dbReference type="NCBI Taxonomy" id="2838638"/>
    <lineage>
        <taxon>Bacteria</taxon>
        <taxon>Bacillati</taxon>
        <taxon>Bacillota</taxon>
        <taxon>Bacilli</taxon>
        <taxon>Lactobacillales</taxon>
        <taxon>Lactobacillaceae</taxon>
        <taxon>Levilactobacillus</taxon>
    </lineage>
</organism>
<dbReference type="AlphaFoldDB" id="A0A9D1U4P8"/>
<reference evidence="1" key="2">
    <citation type="submission" date="2021-04" db="EMBL/GenBank/DDBJ databases">
        <authorList>
            <person name="Gilroy R."/>
        </authorList>
    </citation>
    <scope>NUCLEOTIDE SEQUENCE</scope>
    <source>
        <strain evidence="1">CHK173-259</strain>
    </source>
</reference>
<dbReference type="Proteomes" id="UP000886822">
    <property type="component" value="Unassembled WGS sequence"/>
</dbReference>
<dbReference type="InterPro" id="IPR013321">
    <property type="entry name" value="Arc_rbn_hlx_hlx"/>
</dbReference>
<proteinExistence type="predicted"/>
<evidence type="ECO:0000313" key="2">
    <source>
        <dbReference type="Proteomes" id="UP000886822"/>
    </source>
</evidence>
<name>A0A9D1U4P8_9LACO</name>
<reference evidence="1" key="1">
    <citation type="journal article" date="2021" name="PeerJ">
        <title>Extensive microbial diversity within the chicken gut microbiome revealed by metagenomics and culture.</title>
        <authorList>
            <person name="Gilroy R."/>
            <person name="Ravi A."/>
            <person name="Getino M."/>
            <person name="Pursley I."/>
            <person name="Horton D.L."/>
            <person name="Alikhan N.F."/>
            <person name="Baker D."/>
            <person name="Gharbi K."/>
            <person name="Hall N."/>
            <person name="Watson M."/>
            <person name="Adriaenssens E.M."/>
            <person name="Foster-Nyarko E."/>
            <person name="Jarju S."/>
            <person name="Secka A."/>
            <person name="Antonio M."/>
            <person name="Oren A."/>
            <person name="Chaudhuri R.R."/>
            <person name="La Ragione R."/>
            <person name="Hildebrand F."/>
            <person name="Pallen M.J."/>
        </authorList>
    </citation>
    <scope>NUCLEOTIDE SEQUENCE</scope>
    <source>
        <strain evidence="1">CHK173-259</strain>
    </source>
</reference>
<sequence length="75" mass="8857">MIRAHQVVHPQFRVTVSRATRQQALVPLQLAESRRLALIRGYQAMAIINRDLARVFTPFEEEAERRLTQFRKQQN</sequence>
<comment type="caution">
    <text evidence="1">The sequence shown here is derived from an EMBL/GenBank/DDBJ whole genome shotgun (WGS) entry which is preliminary data.</text>
</comment>
<dbReference type="Gene3D" id="1.10.1220.10">
    <property type="entry name" value="Met repressor-like"/>
    <property type="match status" value="1"/>
</dbReference>
<gene>
    <name evidence="1" type="ORF">H9875_03250</name>
</gene>
<accession>A0A9D1U4P8</accession>